<evidence type="ECO:0000313" key="3">
    <source>
        <dbReference type="EMBL" id="AWM14103.1"/>
    </source>
</evidence>
<dbReference type="EMBL" id="CP029463">
    <property type="protein sequence ID" value="AWM14103.1"/>
    <property type="molecule type" value="Genomic_DNA"/>
</dbReference>
<dbReference type="SUPFAM" id="SSF48452">
    <property type="entry name" value="TPR-like"/>
    <property type="match status" value="1"/>
</dbReference>
<name>A0A2U8QVE9_9FLAO</name>
<gene>
    <name evidence="3" type="ORF">DI487_09720</name>
</gene>
<evidence type="ECO:0000259" key="2">
    <source>
        <dbReference type="Pfam" id="PF19413"/>
    </source>
</evidence>
<proteinExistence type="predicted"/>
<evidence type="ECO:0000313" key="4">
    <source>
        <dbReference type="Proteomes" id="UP000245429"/>
    </source>
</evidence>
<accession>A0A2U8QVE9</accession>
<dbReference type="InterPro" id="IPR011990">
    <property type="entry name" value="TPR-like_helical_dom_sf"/>
</dbReference>
<dbReference type="AlphaFoldDB" id="A0A2U8QVE9"/>
<dbReference type="InterPro" id="IPR019734">
    <property type="entry name" value="TPR_rpt"/>
</dbReference>
<dbReference type="Pfam" id="PF19413">
    <property type="entry name" value="YaiO"/>
    <property type="match status" value="1"/>
</dbReference>
<dbReference type="KEGG" id="fse:DI487_09720"/>
<dbReference type="PROSITE" id="PS50005">
    <property type="entry name" value="TPR"/>
    <property type="match status" value="1"/>
</dbReference>
<dbReference type="NCBIfam" id="TIGR04390">
    <property type="entry name" value="OMP_YaiO_dom"/>
    <property type="match status" value="1"/>
</dbReference>
<dbReference type="Proteomes" id="UP000245429">
    <property type="component" value="Chromosome"/>
</dbReference>
<feature type="domain" description="YaiO beta-barrel" evidence="2">
    <location>
        <begin position="170"/>
        <end position="339"/>
    </location>
</feature>
<keyword evidence="1" id="KW-0802">TPR repeat</keyword>
<keyword evidence="4" id="KW-1185">Reference proteome</keyword>
<reference evidence="3 4" key="1">
    <citation type="submission" date="2018-05" db="EMBL/GenBank/DDBJ databases">
        <title>Flavobacterium sp. MEBiC07310.</title>
        <authorList>
            <person name="Baek K."/>
        </authorList>
    </citation>
    <scope>NUCLEOTIDE SEQUENCE [LARGE SCALE GENOMIC DNA]</scope>
    <source>
        <strain evidence="3 4">MEBiC07310</strain>
    </source>
</reference>
<dbReference type="Gene3D" id="1.25.40.10">
    <property type="entry name" value="Tetratricopeptide repeat domain"/>
    <property type="match status" value="2"/>
</dbReference>
<evidence type="ECO:0000256" key="1">
    <source>
        <dbReference type="PROSITE-ProRule" id="PRU00339"/>
    </source>
</evidence>
<sequence>MIVLNLNSFAQQKGGEENQKRTFEEARELAFNGKRQQSQEVLQLLLEENPYDVQARTLLAKTYSWDGKYDLARDEFKELIKYAPREFEVWEAAIKNEFYSNSPFKALEMADRALKHLPNNDKILFLKAKAEAELKNNKEALATLEPVLEKDPDNEEALALKASILRDLRKNDIIVRSYVDIYSKVFDPMQYYSVGWRRKTKLGSITAKVNMSHRFQTTGTQYEVDMYPKITKGMYGYLNFGVSNSSLYPDVRYGAELYKSLPLSLDASLGVRVLKYNTTTTVYTGSLGWYTGNDYLQFRAYLTPNDRGTSKSGFFTYRKYRKNAYNYFGVEIGMGFSPEIYQFQSQGNEETIINLKSQKLRLEYYFSSKNNKNRWGFKQVLLIKK</sequence>
<feature type="repeat" description="TPR" evidence="1">
    <location>
        <begin position="53"/>
        <end position="86"/>
    </location>
</feature>
<dbReference type="Pfam" id="PF14559">
    <property type="entry name" value="TPR_19"/>
    <property type="match status" value="1"/>
</dbReference>
<organism evidence="3 4">
    <name type="scientific">Flavobacterium sediminis</name>
    <dbReference type="NCBI Taxonomy" id="2201181"/>
    <lineage>
        <taxon>Bacteria</taxon>
        <taxon>Pseudomonadati</taxon>
        <taxon>Bacteroidota</taxon>
        <taxon>Flavobacteriia</taxon>
        <taxon>Flavobacteriales</taxon>
        <taxon>Flavobacteriaceae</taxon>
        <taxon>Flavobacterium</taxon>
    </lineage>
</organism>
<dbReference type="InterPro" id="IPR030887">
    <property type="entry name" value="Beta-barrel_YaiO"/>
</dbReference>
<protein>
    <recommendedName>
        <fullName evidence="2">YaiO beta-barrel domain-containing protein</fullName>
    </recommendedName>
</protein>